<evidence type="ECO:0000256" key="3">
    <source>
        <dbReference type="ARBA" id="ARBA00022692"/>
    </source>
</evidence>
<feature type="transmembrane region" description="Helical" evidence="7">
    <location>
        <begin position="39"/>
        <end position="58"/>
    </location>
</feature>
<dbReference type="PANTHER" id="PTHR43840">
    <property type="entry name" value="MITOCHONDRIAL METAL TRANSPORTER 1-RELATED"/>
    <property type="match status" value="1"/>
</dbReference>
<comment type="subcellular location">
    <subcellularLocation>
        <location evidence="1">Membrane</location>
        <topology evidence="1">Multi-pass membrane protein</topology>
    </subcellularLocation>
</comment>
<evidence type="ECO:0000313" key="10">
    <source>
        <dbReference type="Proteomes" id="UP001238805"/>
    </source>
</evidence>
<evidence type="ECO:0000256" key="4">
    <source>
        <dbReference type="ARBA" id="ARBA00022989"/>
    </source>
</evidence>
<dbReference type="Gene3D" id="1.20.1510.10">
    <property type="entry name" value="Cation efflux protein transmembrane domain"/>
    <property type="match status" value="1"/>
</dbReference>
<feature type="domain" description="Cation efflux protein transmembrane" evidence="8">
    <location>
        <begin position="43"/>
        <end position="240"/>
    </location>
</feature>
<keyword evidence="2" id="KW-0813">Transport</keyword>
<name>A0ABY8VSJ4_9CORY</name>
<evidence type="ECO:0000313" key="9">
    <source>
        <dbReference type="EMBL" id="WIM71134.1"/>
    </source>
</evidence>
<accession>A0ABY8VSJ4</accession>
<dbReference type="InterPro" id="IPR050291">
    <property type="entry name" value="CDF_Transporter"/>
</dbReference>
<reference evidence="9 10" key="1">
    <citation type="submission" date="2023-05" db="EMBL/GenBank/DDBJ databases">
        <title>Corynebacterium suedekumii sp. nov. and Corynebacterium breve sp. nov. isolated from raw cow's milk.</title>
        <authorList>
            <person name="Baer M.K."/>
            <person name="Mehl L."/>
            <person name="Hellmuth R."/>
            <person name="Marke G."/>
            <person name="Lipski A."/>
        </authorList>
    </citation>
    <scope>NUCLEOTIDE SEQUENCE [LARGE SCALE GENOMIC DNA]</scope>
    <source>
        <strain evidence="9 10">LM112</strain>
    </source>
</reference>
<evidence type="ECO:0000256" key="1">
    <source>
        <dbReference type="ARBA" id="ARBA00004141"/>
    </source>
</evidence>
<feature type="transmembrane region" description="Helical" evidence="7">
    <location>
        <begin position="149"/>
        <end position="171"/>
    </location>
</feature>
<keyword evidence="4 7" id="KW-1133">Transmembrane helix</keyword>
<dbReference type="EMBL" id="CP126970">
    <property type="protein sequence ID" value="WIM71134.1"/>
    <property type="molecule type" value="Genomic_DNA"/>
</dbReference>
<dbReference type="Pfam" id="PF01545">
    <property type="entry name" value="Cation_efflux"/>
    <property type="match status" value="1"/>
</dbReference>
<feature type="transmembrane region" description="Helical" evidence="7">
    <location>
        <begin position="107"/>
        <end position="129"/>
    </location>
</feature>
<keyword evidence="10" id="KW-1185">Reference proteome</keyword>
<sequence length="340" mass="36730">MSRHHDTADAATDADAGPVSGPLPSGPQDALRRAVRLEWITIAFLVVSVIVVGLVAGQSQAMQAAWAEDGLSLLPPVAFLVATRIIRRPPSFRHPYGHHRSIGVAHLVAGTALLLMGGILLVSSVLGLIQLEKPPVGTTVLFGHQFWAGWLMIAVMIPTAIIPVILGRLKIRLAEELHDKVLRADADMNKADWSTAVATIIGVLGIGVGLWWMDAAAAILVSASIVYDGITNVKAAVEDLTDTRATRFDDSAEHPLIDEAEDLARAVPWVRQAAARVRDQGHVFHVEMFVIPQPGQDPTVEQLMALRHQLLDIHWKLHDVAVIPVASIPGYLLADEPRLT</sequence>
<keyword evidence="5 7" id="KW-0472">Membrane</keyword>
<dbReference type="SUPFAM" id="SSF161111">
    <property type="entry name" value="Cation efflux protein transmembrane domain-like"/>
    <property type="match status" value="1"/>
</dbReference>
<feature type="transmembrane region" description="Helical" evidence="7">
    <location>
        <begin position="191"/>
        <end position="213"/>
    </location>
</feature>
<organism evidence="9 10">
    <name type="scientific">Corynebacterium suedekumii</name>
    <dbReference type="NCBI Taxonomy" id="3049801"/>
    <lineage>
        <taxon>Bacteria</taxon>
        <taxon>Bacillati</taxon>
        <taxon>Actinomycetota</taxon>
        <taxon>Actinomycetes</taxon>
        <taxon>Mycobacteriales</taxon>
        <taxon>Corynebacteriaceae</taxon>
        <taxon>Corynebacterium</taxon>
    </lineage>
</organism>
<dbReference type="Proteomes" id="UP001238805">
    <property type="component" value="Chromosome"/>
</dbReference>
<evidence type="ECO:0000256" key="5">
    <source>
        <dbReference type="ARBA" id="ARBA00023136"/>
    </source>
</evidence>
<dbReference type="RefSeq" id="WP_284875707.1">
    <property type="nucleotide sequence ID" value="NZ_CP126970.1"/>
</dbReference>
<dbReference type="PANTHER" id="PTHR43840:SF15">
    <property type="entry name" value="MITOCHONDRIAL METAL TRANSPORTER 1-RELATED"/>
    <property type="match status" value="1"/>
</dbReference>
<evidence type="ECO:0000259" key="8">
    <source>
        <dbReference type="Pfam" id="PF01545"/>
    </source>
</evidence>
<dbReference type="InterPro" id="IPR027469">
    <property type="entry name" value="Cation_efflux_TMD_sf"/>
</dbReference>
<proteinExistence type="predicted"/>
<dbReference type="InterPro" id="IPR058533">
    <property type="entry name" value="Cation_efflux_TM"/>
</dbReference>
<evidence type="ECO:0000256" key="6">
    <source>
        <dbReference type="SAM" id="MobiDB-lite"/>
    </source>
</evidence>
<gene>
    <name evidence="9" type="ORF">QP029_04895</name>
</gene>
<feature type="transmembrane region" description="Helical" evidence="7">
    <location>
        <begin position="70"/>
        <end position="86"/>
    </location>
</feature>
<evidence type="ECO:0000256" key="2">
    <source>
        <dbReference type="ARBA" id="ARBA00022448"/>
    </source>
</evidence>
<feature type="region of interest" description="Disordered" evidence="6">
    <location>
        <begin position="1"/>
        <end position="25"/>
    </location>
</feature>
<keyword evidence="3 7" id="KW-0812">Transmembrane</keyword>
<evidence type="ECO:0000256" key="7">
    <source>
        <dbReference type="SAM" id="Phobius"/>
    </source>
</evidence>
<protein>
    <submittedName>
        <fullName evidence="9">Cation transporter</fullName>
    </submittedName>
</protein>